<dbReference type="AlphaFoldDB" id="A0A812ENY1"/>
<evidence type="ECO:0000313" key="1">
    <source>
        <dbReference type="EMBL" id="CAE1327153.1"/>
    </source>
</evidence>
<reference evidence="1" key="1">
    <citation type="submission" date="2021-01" db="EMBL/GenBank/DDBJ databases">
        <authorList>
            <person name="Li R."/>
            <person name="Bekaert M."/>
        </authorList>
    </citation>
    <scope>NUCLEOTIDE SEQUENCE</scope>
    <source>
        <strain evidence="1">Farmed</strain>
    </source>
</reference>
<comment type="caution">
    <text evidence="1">The sequence shown here is derived from an EMBL/GenBank/DDBJ whole genome shotgun (WGS) entry which is preliminary data.</text>
</comment>
<proteinExistence type="predicted"/>
<accession>A0A812ENY1</accession>
<dbReference type="Proteomes" id="UP000597762">
    <property type="component" value="Unassembled WGS sequence"/>
</dbReference>
<dbReference type="EMBL" id="CAHIKZ030005495">
    <property type="protein sequence ID" value="CAE1327153.1"/>
    <property type="molecule type" value="Genomic_DNA"/>
</dbReference>
<keyword evidence="2" id="KW-1185">Reference proteome</keyword>
<evidence type="ECO:0000313" key="2">
    <source>
        <dbReference type="Proteomes" id="UP000597762"/>
    </source>
</evidence>
<gene>
    <name evidence="1" type="ORF">SPHA_76686</name>
</gene>
<name>A0A812ENY1_ACAPH</name>
<organism evidence="1 2">
    <name type="scientific">Acanthosepion pharaonis</name>
    <name type="common">Pharaoh cuttlefish</name>
    <name type="synonym">Sepia pharaonis</name>
    <dbReference type="NCBI Taxonomy" id="158019"/>
    <lineage>
        <taxon>Eukaryota</taxon>
        <taxon>Metazoa</taxon>
        <taxon>Spiralia</taxon>
        <taxon>Lophotrochozoa</taxon>
        <taxon>Mollusca</taxon>
        <taxon>Cephalopoda</taxon>
        <taxon>Coleoidea</taxon>
        <taxon>Decapodiformes</taxon>
        <taxon>Sepiida</taxon>
        <taxon>Sepiina</taxon>
        <taxon>Sepiidae</taxon>
        <taxon>Acanthosepion</taxon>
    </lineage>
</organism>
<sequence>MALHNLPSFVALNFLTFLNSPKPCFRYPFYSRSFSSASMSRLLIIFNFFKLSKPCSAIHLFKIVFLPLLCPVSLQDLLIIFNFLNSPKPCSAIHLFKIVFFFRFYVPCPFRTLAIMALHNLPSFVALNFLTFLNSPKPCSAIHLFKIVFFRFYVPSLQDVSDHGPPQFAVLCSS</sequence>
<protein>
    <submittedName>
        <fullName evidence="1">Uncharacterized protein</fullName>
    </submittedName>
</protein>